<evidence type="ECO:0000313" key="3">
    <source>
        <dbReference type="EMBL" id="QDB78638.1"/>
    </source>
</evidence>
<reference evidence="3 4" key="1">
    <citation type="submission" date="2019-05" db="EMBL/GenBank/DDBJ databases">
        <title>Georgenia *** sp. nov., and Georgenia *** sp. nov., isolated from the intestinal contents of plateau pika (Ochotona curzoniae) in the Qinghai-Tibet plateau of China.</title>
        <authorList>
            <person name="Tian Z."/>
        </authorList>
    </citation>
    <scope>NUCLEOTIDE SEQUENCE [LARGE SCALE GENOMIC DNA]</scope>
    <source>
        <strain evidence="3 4">Z294</strain>
    </source>
</reference>
<protein>
    <submittedName>
        <fullName evidence="3">Aminoglycoside phosphotransferase</fullName>
    </submittedName>
</protein>
<dbReference type="CDD" id="cd05152">
    <property type="entry name" value="MPH2"/>
    <property type="match status" value="1"/>
</dbReference>
<evidence type="ECO:0000313" key="4">
    <source>
        <dbReference type="Proteomes" id="UP000313948"/>
    </source>
</evidence>
<dbReference type="Pfam" id="PF01636">
    <property type="entry name" value="APH"/>
    <property type="match status" value="1"/>
</dbReference>
<dbReference type="Proteomes" id="UP000313948">
    <property type="component" value="Chromosome"/>
</dbReference>
<accession>A0ABX5VMQ5</accession>
<dbReference type="InterPro" id="IPR002575">
    <property type="entry name" value="Aminoglycoside_PTrfase"/>
</dbReference>
<dbReference type="InterPro" id="IPR011009">
    <property type="entry name" value="Kinase-like_dom_sf"/>
</dbReference>
<name>A0ABX5VMQ5_9MICO</name>
<feature type="compositionally biased region" description="Low complexity" evidence="1">
    <location>
        <begin position="354"/>
        <end position="371"/>
    </location>
</feature>
<dbReference type="SUPFAM" id="SSF56112">
    <property type="entry name" value="Protein kinase-like (PK-like)"/>
    <property type="match status" value="1"/>
</dbReference>
<dbReference type="InterPro" id="IPR051678">
    <property type="entry name" value="AGP_Transferase"/>
</dbReference>
<feature type="region of interest" description="Disordered" evidence="1">
    <location>
        <begin position="307"/>
        <end position="394"/>
    </location>
</feature>
<dbReference type="Gene3D" id="3.90.1200.10">
    <property type="match status" value="1"/>
</dbReference>
<organism evidence="3 4">
    <name type="scientific">Georgenia wutianyii</name>
    <dbReference type="NCBI Taxonomy" id="2585135"/>
    <lineage>
        <taxon>Bacteria</taxon>
        <taxon>Bacillati</taxon>
        <taxon>Actinomycetota</taxon>
        <taxon>Actinomycetes</taxon>
        <taxon>Micrococcales</taxon>
        <taxon>Bogoriellaceae</taxon>
        <taxon>Georgenia</taxon>
    </lineage>
</organism>
<feature type="domain" description="Aminoglycoside phosphotransferase" evidence="2">
    <location>
        <begin position="37"/>
        <end position="250"/>
    </location>
</feature>
<proteinExistence type="predicted"/>
<dbReference type="PANTHER" id="PTHR21310">
    <property type="entry name" value="AMINOGLYCOSIDE PHOSPHOTRANSFERASE-RELATED-RELATED"/>
    <property type="match status" value="1"/>
</dbReference>
<dbReference type="Gene3D" id="3.30.200.20">
    <property type="entry name" value="Phosphorylase Kinase, domain 1"/>
    <property type="match status" value="1"/>
</dbReference>
<evidence type="ECO:0000256" key="1">
    <source>
        <dbReference type="SAM" id="MobiDB-lite"/>
    </source>
</evidence>
<gene>
    <name evidence="3" type="ORF">FE251_04015</name>
</gene>
<dbReference type="EMBL" id="CP040899">
    <property type="protein sequence ID" value="QDB78638.1"/>
    <property type="molecule type" value="Genomic_DNA"/>
</dbReference>
<feature type="compositionally biased region" description="Acidic residues" evidence="1">
    <location>
        <begin position="324"/>
        <end position="340"/>
    </location>
</feature>
<dbReference type="PANTHER" id="PTHR21310:SF42">
    <property type="entry name" value="BIFUNCTIONAL AAC_APH"/>
    <property type="match status" value="1"/>
</dbReference>
<dbReference type="RefSeq" id="WP_139948011.1">
    <property type="nucleotide sequence ID" value="NZ_CP040899.1"/>
</dbReference>
<sequence>MARRSPLALAALATAAVPGLDVVATRSPQSTTADFQVTGVLDSGGRQWVVRCPLHPSAGAALEAEVVLLAALAPYVTSGALPFAVPEPAGFAALPEGGRAMVYRQLRGRPLDLERLGPGPGLAADLGRCLAALHELPASVVEDAGLPSYTAEEYRKRCLAEVDIAARTGHVPTLVLERWERALEDVALWRFRTTPVHGDLAEEHVLVLDGEVSAVISFSEAHVGDPAVDLAWLLASAPEDCLDAIEEAYALARPENADTYLLDRAQLVGELALARWLVHGVNTGNDAVVADATAMLADLAEQVRDAEPIGHREPVVVPGRPEDWAEATEDAEETDADEAGFDPNATAELPSLRADVAAPADAPAGDTQTAAEPEEDEEPEAAREPADEEPRARD</sequence>
<evidence type="ECO:0000259" key="2">
    <source>
        <dbReference type="Pfam" id="PF01636"/>
    </source>
</evidence>
<keyword evidence="4" id="KW-1185">Reference proteome</keyword>
<feature type="compositionally biased region" description="Basic and acidic residues" evidence="1">
    <location>
        <begin position="380"/>
        <end position="394"/>
    </location>
</feature>